<feature type="domain" description="RNA polymerase sigma-70 region 2" evidence="5">
    <location>
        <begin position="29"/>
        <end position="89"/>
    </location>
</feature>
<evidence type="ECO:0000313" key="8">
    <source>
        <dbReference type="Proteomes" id="UP000620133"/>
    </source>
</evidence>
<evidence type="ECO:0000256" key="3">
    <source>
        <dbReference type="ARBA" id="ARBA00023082"/>
    </source>
</evidence>
<dbReference type="InterPro" id="IPR014284">
    <property type="entry name" value="RNA_pol_sigma-70_dom"/>
</dbReference>
<dbReference type="PANTHER" id="PTHR43133">
    <property type="entry name" value="RNA POLYMERASE ECF-TYPE SIGMA FACTO"/>
    <property type="match status" value="1"/>
</dbReference>
<dbReference type="GO" id="GO:0006352">
    <property type="term" value="P:DNA-templated transcription initiation"/>
    <property type="evidence" value="ECO:0007669"/>
    <property type="project" value="InterPro"/>
</dbReference>
<feature type="domain" description="RNA polymerase sigma factor 70 region 4 type 2" evidence="6">
    <location>
        <begin position="114"/>
        <end position="154"/>
    </location>
</feature>
<dbReference type="Gene3D" id="1.10.10.10">
    <property type="entry name" value="Winged helix-like DNA-binding domain superfamily/Winged helix DNA-binding domain"/>
    <property type="match status" value="1"/>
</dbReference>
<dbReference type="EMBL" id="AP024412">
    <property type="protein sequence ID" value="BCR36425.1"/>
    <property type="molecule type" value="Genomic_DNA"/>
</dbReference>
<dbReference type="NCBIfam" id="TIGR02937">
    <property type="entry name" value="sigma70-ECF"/>
    <property type="match status" value="1"/>
</dbReference>
<proteinExistence type="inferred from homology"/>
<keyword evidence="3" id="KW-0731">Sigma factor</keyword>
<reference evidence="7" key="1">
    <citation type="submission" date="2021-01" db="EMBL/GenBank/DDBJ databases">
        <title>Draft genome sequence of Acholeplasmataceae bacterium strain Mahy22.</title>
        <authorList>
            <person name="Watanabe M."/>
            <person name="Kojima H."/>
            <person name="Fukui M."/>
        </authorList>
    </citation>
    <scope>NUCLEOTIDE SEQUENCE</scope>
    <source>
        <strain evidence="7">Mahy22</strain>
    </source>
</reference>
<evidence type="ECO:0000256" key="4">
    <source>
        <dbReference type="ARBA" id="ARBA00023163"/>
    </source>
</evidence>
<dbReference type="Gene3D" id="1.10.1740.10">
    <property type="match status" value="1"/>
</dbReference>
<dbReference type="Pfam" id="PF04542">
    <property type="entry name" value="Sigma70_r2"/>
    <property type="match status" value="1"/>
</dbReference>
<evidence type="ECO:0000313" key="7">
    <source>
        <dbReference type="EMBL" id="BCR36425.1"/>
    </source>
</evidence>
<dbReference type="InterPro" id="IPR013324">
    <property type="entry name" value="RNA_pol_sigma_r3/r4-like"/>
</dbReference>
<comment type="similarity">
    <text evidence="1">Belongs to the sigma-70 factor family. ECF subfamily.</text>
</comment>
<dbReference type="Pfam" id="PF08281">
    <property type="entry name" value="Sigma70_r4_2"/>
    <property type="match status" value="1"/>
</dbReference>
<dbReference type="InterPro" id="IPR013325">
    <property type="entry name" value="RNA_pol_sigma_r2"/>
</dbReference>
<evidence type="ECO:0000256" key="1">
    <source>
        <dbReference type="ARBA" id="ARBA00010641"/>
    </source>
</evidence>
<dbReference type="RefSeq" id="WP_176238765.1">
    <property type="nucleotide sequence ID" value="NZ_AP024412.1"/>
</dbReference>
<dbReference type="InterPro" id="IPR007627">
    <property type="entry name" value="RNA_pol_sigma70_r2"/>
</dbReference>
<evidence type="ECO:0000256" key="2">
    <source>
        <dbReference type="ARBA" id="ARBA00023015"/>
    </source>
</evidence>
<sequence>MDHNMDTFIHAFKEKDYQGFDEFYTLTNRKVYFAIISIVKDDEIAADLLQDTYMNFLNKIDQFKMGSNVFAYLSRIGRNLSINYYNKYKKEIHSDILLENMVSTEGVNQEAELDILKILNYLNQDQREVVVLHVINNFKFREVADIMDKPLGTVLWIYNKAITILKEKVGVSYE</sequence>
<accession>A0A7U9TGT9</accession>
<name>A0A7U9TGT9_9MOLU</name>
<dbReference type="KEGG" id="manr:MPAN_013180"/>
<dbReference type="PANTHER" id="PTHR43133:SF51">
    <property type="entry name" value="RNA POLYMERASE SIGMA FACTOR"/>
    <property type="match status" value="1"/>
</dbReference>
<dbReference type="AlphaFoldDB" id="A0A7U9TGT9"/>
<evidence type="ECO:0000259" key="5">
    <source>
        <dbReference type="Pfam" id="PF04542"/>
    </source>
</evidence>
<dbReference type="Proteomes" id="UP000620133">
    <property type="component" value="Chromosome"/>
</dbReference>
<dbReference type="SUPFAM" id="SSF88659">
    <property type="entry name" value="Sigma3 and sigma4 domains of RNA polymerase sigma factors"/>
    <property type="match status" value="1"/>
</dbReference>
<dbReference type="GO" id="GO:0016987">
    <property type="term" value="F:sigma factor activity"/>
    <property type="evidence" value="ECO:0007669"/>
    <property type="project" value="UniProtKB-KW"/>
</dbReference>
<keyword evidence="2" id="KW-0805">Transcription regulation</keyword>
<keyword evidence="4" id="KW-0804">Transcription</keyword>
<dbReference type="SUPFAM" id="SSF88946">
    <property type="entry name" value="Sigma2 domain of RNA polymerase sigma factors"/>
    <property type="match status" value="1"/>
</dbReference>
<dbReference type="InterPro" id="IPR039425">
    <property type="entry name" value="RNA_pol_sigma-70-like"/>
</dbReference>
<protein>
    <recommendedName>
        <fullName evidence="9">RNA polymerase sigma factor</fullName>
    </recommendedName>
</protein>
<keyword evidence="8" id="KW-1185">Reference proteome</keyword>
<dbReference type="InterPro" id="IPR036388">
    <property type="entry name" value="WH-like_DNA-bd_sf"/>
</dbReference>
<gene>
    <name evidence="7" type="ORF">MPAN_013180</name>
</gene>
<dbReference type="GO" id="GO:0003677">
    <property type="term" value="F:DNA binding"/>
    <property type="evidence" value="ECO:0007669"/>
    <property type="project" value="InterPro"/>
</dbReference>
<dbReference type="InterPro" id="IPR013249">
    <property type="entry name" value="RNA_pol_sigma70_r4_t2"/>
</dbReference>
<evidence type="ECO:0008006" key="9">
    <source>
        <dbReference type="Google" id="ProtNLM"/>
    </source>
</evidence>
<evidence type="ECO:0000259" key="6">
    <source>
        <dbReference type="Pfam" id="PF08281"/>
    </source>
</evidence>
<organism evidence="7 8">
    <name type="scientific">Mariniplasma anaerobium</name>
    <dbReference type="NCBI Taxonomy" id="2735436"/>
    <lineage>
        <taxon>Bacteria</taxon>
        <taxon>Bacillati</taxon>
        <taxon>Mycoplasmatota</taxon>
        <taxon>Mollicutes</taxon>
        <taxon>Acholeplasmatales</taxon>
        <taxon>Acholeplasmataceae</taxon>
        <taxon>Mariniplasma</taxon>
    </lineage>
</organism>